<sequence>EDEFVDEKEQVYQTRTRLTLIGEGERQEFPNAVMLSRTRFFADADRSLRFYREYFAPESEIEVVKDRLRWHIIYKETDFAINFDKLVQPDVPGTFLEIKSRTWSRSDAERKAGLMAEILSLLGVDLETAERREYAEIAKSEQVGK</sequence>
<dbReference type="Gene3D" id="2.40.320.10">
    <property type="entry name" value="Hypothetical Protein Pfu-838710-001"/>
    <property type="match status" value="1"/>
</dbReference>
<dbReference type="AlphaFoldDB" id="A0A3B0VQ62"/>
<feature type="non-terminal residue" evidence="1">
    <location>
        <position position="1"/>
    </location>
</feature>
<protein>
    <submittedName>
        <fullName evidence="1">S-adenosylhomocysteine deaminase Methylthioadenosine deaminase</fullName>
        <ecNumber evidence="1">3.5.4.28</ecNumber>
    </submittedName>
</protein>
<gene>
    <name evidence="1" type="ORF">MNBD_CHLOROFLEXI01-2961</name>
</gene>
<dbReference type="GO" id="GO:0050270">
    <property type="term" value="F:S-adenosylhomocysteine deaminase activity"/>
    <property type="evidence" value="ECO:0007669"/>
    <property type="project" value="UniProtKB-EC"/>
</dbReference>
<proteinExistence type="predicted"/>
<reference evidence="1" key="1">
    <citation type="submission" date="2018-06" db="EMBL/GenBank/DDBJ databases">
        <authorList>
            <person name="Zhirakovskaya E."/>
        </authorList>
    </citation>
    <scope>NUCLEOTIDE SEQUENCE</scope>
</reference>
<accession>A0A3B0VQ62</accession>
<dbReference type="EC" id="3.5.4.28" evidence="1"/>
<organism evidence="1">
    <name type="scientific">hydrothermal vent metagenome</name>
    <dbReference type="NCBI Taxonomy" id="652676"/>
    <lineage>
        <taxon>unclassified sequences</taxon>
        <taxon>metagenomes</taxon>
        <taxon>ecological metagenomes</taxon>
    </lineage>
</organism>
<dbReference type="EMBL" id="UOEU01000528">
    <property type="protein sequence ID" value="VAW34326.1"/>
    <property type="molecule type" value="Genomic_DNA"/>
</dbReference>
<keyword evidence="1" id="KW-0378">Hydrolase</keyword>
<name>A0A3B0VQ62_9ZZZZ</name>
<evidence type="ECO:0000313" key="1">
    <source>
        <dbReference type="EMBL" id="VAW34326.1"/>
    </source>
</evidence>